<proteinExistence type="predicted"/>
<gene>
    <name evidence="1" type="ORF">SAMN02910451_02106</name>
</gene>
<organism evidence="1 2">
    <name type="scientific">Butyrivibrio hungatei</name>
    <dbReference type="NCBI Taxonomy" id="185008"/>
    <lineage>
        <taxon>Bacteria</taxon>
        <taxon>Bacillati</taxon>
        <taxon>Bacillota</taxon>
        <taxon>Clostridia</taxon>
        <taxon>Lachnospirales</taxon>
        <taxon>Lachnospiraceae</taxon>
        <taxon>Butyrivibrio</taxon>
    </lineage>
</organism>
<dbReference type="AlphaFoldDB" id="A0A1G5EVD3"/>
<sequence>MAKEDKVFMDTGVFTDIVEDIRGAASECVFPDNALRQANRIGTFNAGRKMQEILKEIHKTDEMYRRETSESLPTAFLKMRDSMIAIDDACANSLTVEKISANNLSAASASIPIGQRYAQKQLQKGLEKGKEKAKKNYDNEYDYNRSKNTGKTLAELQALNIPDANLPDHTEMIDKWLADQEKYFDKLNPGDPNPITGAPIAGKAVLTVAFYNKVKTGGDMDIKQKRKWEDAFGIPYPEGDNSYFIYHGQVMDAATLGNVTYSYIGAKYYSDFALYSGGAAVQTKRRDPSDLPYMYTLPDYGDMPEDHESIGLGIKWRKEGFPNGN</sequence>
<dbReference type="OrthoDB" id="9790815at2"/>
<evidence type="ECO:0000313" key="2">
    <source>
        <dbReference type="Proteomes" id="UP000183047"/>
    </source>
</evidence>
<protein>
    <submittedName>
        <fullName evidence="1">Toxin 44</fullName>
    </submittedName>
</protein>
<dbReference type="RefSeq" id="WP_074462660.1">
    <property type="nucleotide sequence ID" value="NZ_FMUR01000012.1"/>
</dbReference>
<keyword evidence="2" id="KW-1185">Reference proteome</keyword>
<dbReference type="EMBL" id="FMUR01000012">
    <property type="protein sequence ID" value="SCY30943.1"/>
    <property type="molecule type" value="Genomic_DNA"/>
</dbReference>
<accession>A0A1G5EVD3</accession>
<reference evidence="2" key="1">
    <citation type="submission" date="2016-10" db="EMBL/GenBank/DDBJ databases">
        <authorList>
            <person name="Varghese N."/>
            <person name="Submissions S."/>
        </authorList>
    </citation>
    <scope>NUCLEOTIDE SEQUENCE [LARGE SCALE GENOMIC DNA]</scope>
    <source>
        <strain evidence="2">XBD2006</strain>
    </source>
</reference>
<name>A0A1G5EVD3_9FIRM</name>
<dbReference type="Proteomes" id="UP000183047">
    <property type="component" value="Unassembled WGS sequence"/>
</dbReference>
<evidence type="ECO:0000313" key="1">
    <source>
        <dbReference type="EMBL" id="SCY30943.1"/>
    </source>
</evidence>